<dbReference type="Proteomes" id="UP000219252">
    <property type="component" value="Unassembled WGS sequence"/>
</dbReference>
<gene>
    <name evidence="2" type="ORF">SAMN05877842_106189</name>
</gene>
<dbReference type="Pfam" id="PF13847">
    <property type="entry name" value="Methyltransf_31"/>
    <property type="match status" value="1"/>
</dbReference>
<reference evidence="3" key="1">
    <citation type="submission" date="2017-08" db="EMBL/GenBank/DDBJ databases">
        <authorList>
            <person name="Varghese N."/>
            <person name="Submissions S."/>
        </authorList>
    </citation>
    <scope>NUCLEOTIDE SEQUENCE [LARGE SCALE GENOMIC DNA]</scope>
    <source>
        <strain evidence="3">JC23</strain>
    </source>
</reference>
<dbReference type="CDD" id="cd02440">
    <property type="entry name" value="AdoMet_MTases"/>
    <property type="match status" value="1"/>
</dbReference>
<dbReference type="GO" id="GO:0008168">
    <property type="term" value="F:methyltransferase activity"/>
    <property type="evidence" value="ECO:0007669"/>
    <property type="project" value="UniProtKB-KW"/>
</dbReference>
<protein>
    <submittedName>
        <fullName evidence="2">23S rRNA (Guanine745-N1)-methyltransferase</fullName>
    </submittedName>
</protein>
<name>A0A285UDK9_9BACL</name>
<feature type="domain" description="Methyltransferase" evidence="1">
    <location>
        <begin position="58"/>
        <end position="124"/>
    </location>
</feature>
<accession>A0A285UDK9</accession>
<evidence type="ECO:0000313" key="2">
    <source>
        <dbReference type="EMBL" id="SOC39922.1"/>
    </source>
</evidence>
<organism evidence="2 3">
    <name type="scientific">Ureibacillus acetophenoni</name>
    <dbReference type="NCBI Taxonomy" id="614649"/>
    <lineage>
        <taxon>Bacteria</taxon>
        <taxon>Bacillati</taxon>
        <taxon>Bacillota</taxon>
        <taxon>Bacilli</taxon>
        <taxon>Bacillales</taxon>
        <taxon>Caryophanaceae</taxon>
        <taxon>Ureibacillus</taxon>
    </lineage>
</organism>
<dbReference type="InterPro" id="IPR029063">
    <property type="entry name" value="SAM-dependent_MTases_sf"/>
</dbReference>
<keyword evidence="2" id="KW-0489">Methyltransferase</keyword>
<evidence type="ECO:0000313" key="3">
    <source>
        <dbReference type="Proteomes" id="UP000219252"/>
    </source>
</evidence>
<proteinExistence type="predicted"/>
<keyword evidence="2" id="KW-0808">Transferase</keyword>
<evidence type="ECO:0000259" key="1">
    <source>
        <dbReference type="Pfam" id="PF13847"/>
    </source>
</evidence>
<dbReference type="AlphaFoldDB" id="A0A285UDK9"/>
<keyword evidence="3" id="KW-1185">Reference proteome</keyword>
<dbReference type="Gene3D" id="3.40.50.150">
    <property type="entry name" value="Vaccinia Virus protein VP39"/>
    <property type="match status" value="1"/>
</dbReference>
<dbReference type="SUPFAM" id="SSF53335">
    <property type="entry name" value="S-adenosyl-L-methionine-dependent methyltransferases"/>
    <property type="match status" value="1"/>
</dbReference>
<sequence length="259" mass="28918">MALIDPTTLADWLPPHSIEWYKQLSHLQGKYTYPWNSSFSEPNGESKFDKEVLHSIANKKVIDVGCGHGEFTLKCSEVASEIVGFDAMEQFINKGKEMKKTNVSFVVGSTKNRLPFERNTFDCAYIRKGPTSAYPLLKNVVIKGGAVYGLHPGDQSGKELPTLFPNLFQPLNGTPILDGLKLRLEASNFSSAQVEVVNSIEYIKSAVDVVKLRCFGQQPTILQALIENNINEITKIFDQNATENGMPITFSRYLVRARI</sequence>
<dbReference type="InterPro" id="IPR025714">
    <property type="entry name" value="Methyltranfer_dom"/>
</dbReference>
<dbReference type="RefSeq" id="WP_235864574.1">
    <property type="nucleotide sequence ID" value="NZ_OBQC01000006.1"/>
</dbReference>
<dbReference type="EMBL" id="OBQC01000006">
    <property type="protein sequence ID" value="SOC39922.1"/>
    <property type="molecule type" value="Genomic_DNA"/>
</dbReference>
<dbReference type="GO" id="GO:0032259">
    <property type="term" value="P:methylation"/>
    <property type="evidence" value="ECO:0007669"/>
    <property type="project" value="UniProtKB-KW"/>
</dbReference>